<sequence length="94" mass="11149">MLGLKIKMDRISSNGLLDHFFLEPMFKEENYTKKHIRWKLNKELLEDDDGLISLTEGVEIVEQDLEAGWNIRKALNKFFKSANKCYKIYRVPRS</sequence>
<proteinExistence type="predicted"/>
<organism evidence="1">
    <name type="scientific">Lepeophtheirus salmonis</name>
    <name type="common">Salmon louse</name>
    <name type="synonym">Caligus salmonis</name>
    <dbReference type="NCBI Taxonomy" id="72036"/>
    <lineage>
        <taxon>Eukaryota</taxon>
        <taxon>Metazoa</taxon>
        <taxon>Ecdysozoa</taxon>
        <taxon>Arthropoda</taxon>
        <taxon>Crustacea</taxon>
        <taxon>Multicrustacea</taxon>
        <taxon>Hexanauplia</taxon>
        <taxon>Copepoda</taxon>
        <taxon>Siphonostomatoida</taxon>
        <taxon>Caligidae</taxon>
        <taxon>Lepeophtheirus</taxon>
    </lineage>
</organism>
<evidence type="ECO:0000313" key="1">
    <source>
        <dbReference type="EMBL" id="CDW47368.1"/>
    </source>
</evidence>
<accession>A0A0K2VA25</accession>
<name>A0A0K2VA25_LEPSM</name>
<dbReference type="AlphaFoldDB" id="A0A0K2VA25"/>
<dbReference type="EMBL" id="HACA01030007">
    <property type="protein sequence ID" value="CDW47368.1"/>
    <property type="molecule type" value="Transcribed_RNA"/>
</dbReference>
<reference evidence="1" key="1">
    <citation type="submission" date="2014-05" db="EMBL/GenBank/DDBJ databases">
        <authorList>
            <person name="Chronopoulou M."/>
        </authorList>
    </citation>
    <scope>NUCLEOTIDE SEQUENCE</scope>
    <source>
        <tissue evidence="1">Whole organism</tissue>
    </source>
</reference>
<protein>
    <submittedName>
        <fullName evidence="1">Uncharacterized protein</fullName>
    </submittedName>
</protein>